<dbReference type="AlphaFoldDB" id="W2QQS4"/>
<reference evidence="2 3" key="2">
    <citation type="submission" date="2013-11" db="EMBL/GenBank/DDBJ databases">
        <title>The Genome Sequence of Phytophthora parasitica INRA-310.</title>
        <authorList>
            <consortium name="The Broad Institute Genomics Platform"/>
            <person name="Russ C."/>
            <person name="Tyler B."/>
            <person name="Panabieres F."/>
            <person name="Shan W."/>
            <person name="Tripathy S."/>
            <person name="Grunwald N."/>
            <person name="Machado M."/>
            <person name="Johnson C.S."/>
            <person name="Arredondo F."/>
            <person name="Hong C."/>
            <person name="Coffey M."/>
            <person name="Young S.K."/>
            <person name="Zeng Q."/>
            <person name="Gargeya S."/>
            <person name="Fitzgerald M."/>
            <person name="Abouelleil A."/>
            <person name="Alvarado L."/>
            <person name="Chapman S.B."/>
            <person name="Gainer-Dewar J."/>
            <person name="Goldberg J."/>
            <person name="Griggs A."/>
            <person name="Gujja S."/>
            <person name="Hansen M."/>
            <person name="Howarth C."/>
            <person name="Imamovic A."/>
            <person name="Ireland A."/>
            <person name="Larimer J."/>
            <person name="McCowan C."/>
            <person name="Murphy C."/>
            <person name="Pearson M."/>
            <person name="Poon T.W."/>
            <person name="Priest M."/>
            <person name="Roberts A."/>
            <person name="Saif S."/>
            <person name="Shea T."/>
            <person name="Sykes S."/>
            <person name="Wortman J."/>
            <person name="Nusbaum C."/>
            <person name="Birren B."/>
        </authorList>
    </citation>
    <scope>NUCLEOTIDE SEQUENCE [LARGE SCALE GENOMIC DNA]</scope>
    <source>
        <strain evidence="2 3">INRA-310</strain>
    </source>
</reference>
<dbReference type="Proteomes" id="UP000018817">
    <property type="component" value="Unassembled WGS sequence"/>
</dbReference>
<sequence>MATGIGSKAEGVTTFPWPAGEKFRYAISVQGEKLNIWLESRSSKQQWQSGYLSKGEFVSAANTFVDASTMDYASYFRQCLDCLSDRSQESHRKLESRVNSGLRLELSFNLRLLESVRNANYVFELKPVAVERIDLLESRLRDQEEEMEQLRGQVDISDRAFLYAESAVWTASKLQWKPLASDKFILAADSTSITFRIPGLYAIAVLVNHWPNQNNTSGTISLIKNEVKIQRAVTGSTNLYDSGYGKNLSAGHRTSTSLMCVVQAKEDDRIAVSCTKTTYVDDTASYLTAVRMGF</sequence>
<gene>
    <name evidence="2" type="ORF">PPTG_07621</name>
</gene>
<evidence type="ECO:0000313" key="2">
    <source>
        <dbReference type="EMBL" id="ETN14615.1"/>
    </source>
</evidence>
<protein>
    <submittedName>
        <fullName evidence="2">Uncharacterized protein</fullName>
    </submittedName>
</protein>
<accession>W2QQS4</accession>
<keyword evidence="1" id="KW-0175">Coiled coil</keyword>
<feature type="coiled-coil region" evidence="1">
    <location>
        <begin position="133"/>
        <end position="160"/>
    </location>
</feature>
<name>W2QQS4_PHYN3</name>
<dbReference type="VEuPathDB" id="FungiDB:PPTG_07621"/>
<evidence type="ECO:0000256" key="1">
    <source>
        <dbReference type="SAM" id="Coils"/>
    </source>
</evidence>
<proteinExistence type="predicted"/>
<organism evidence="2 3">
    <name type="scientific">Phytophthora nicotianae (strain INRA-310)</name>
    <name type="common">Phytophthora parasitica</name>
    <dbReference type="NCBI Taxonomy" id="761204"/>
    <lineage>
        <taxon>Eukaryota</taxon>
        <taxon>Sar</taxon>
        <taxon>Stramenopiles</taxon>
        <taxon>Oomycota</taxon>
        <taxon>Peronosporomycetes</taxon>
        <taxon>Peronosporales</taxon>
        <taxon>Peronosporaceae</taxon>
        <taxon>Phytophthora</taxon>
    </lineage>
</organism>
<reference evidence="3" key="1">
    <citation type="submission" date="2011-12" db="EMBL/GenBank/DDBJ databases">
        <authorList>
            <consortium name="The Broad Institute Genome Sequencing Platform"/>
            <person name="Russ C."/>
            <person name="Tyler B."/>
            <person name="Panabieres F."/>
            <person name="Shan W."/>
            <person name="Tripathy S."/>
            <person name="Grunwald N."/>
            <person name="Machado M."/>
            <person name="Young S.K."/>
            <person name="Zeng Q."/>
            <person name="Gargeya S."/>
            <person name="Fitzgerald M."/>
            <person name="Haas B."/>
            <person name="Abouelleil A."/>
            <person name="Alvarado L."/>
            <person name="Arachchi H.M."/>
            <person name="Berlin A."/>
            <person name="Chapman S.B."/>
            <person name="Gearin G."/>
            <person name="Goldberg J."/>
            <person name="Griggs A."/>
            <person name="Gujja S."/>
            <person name="Hansen M."/>
            <person name="Heiman D."/>
            <person name="Howarth C."/>
            <person name="Larimer J."/>
            <person name="Lui A."/>
            <person name="MacDonald P.J.P."/>
            <person name="McCowen C."/>
            <person name="Montmayeur A."/>
            <person name="Murphy C."/>
            <person name="Neiman D."/>
            <person name="Pearson M."/>
            <person name="Priest M."/>
            <person name="Roberts A."/>
            <person name="Saif S."/>
            <person name="Shea T."/>
            <person name="Sisk P."/>
            <person name="Stolte C."/>
            <person name="Sykes S."/>
            <person name="Wortman J."/>
            <person name="Nusbaum C."/>
            <person name="Birren B."/>
        </authorList>
    </citation>
    <scope>NUCLEOTIDE SEQUENCE [LARGE SCALE GENOMIC DNA]</scope>
    <source>
        <strain evidence="3">INRA-310</strain>
    </source>
</reference>
<dbReference type="GeneID" id="20177477"/>
<dbReference type="OMA" id="ASYFRQC"/>
<dbReference type="EMBL" id="KI669572">
    <property type="protein sequence ID" value="ETN14615.1"/>
    <property type="molecule type" value="Genomic_DNA"/>
</dbReference>
<evidence type="ECO:0000313" key="3">
    <source>
        <dbReference type="Proteomes" id="UP000018817"/>
    </source>
</evidence>
<dbReference type="RefSeq" id="XP_008900149.1">
    <property type="nucleotide sequence ID" value="XM_008901901.1"/>
</dbReference>